<proteinExistence type="inferred from homology"/>
<comment type="similarity">
    <text evidence="1">Belongs to the flavin monoamine oxidase family.</text>
</comment>
<dbReference type="InterPro" id="IPR002937">
    <property type="entry name" value="Amino_oxidase"/>
</dbReference>
<keyword evidence="4" id="KW-1185">Reference proteome</keyword>
<organism evidence="3 4">
    <name type="scientific">Agaribacillus aureus</name>
    <dbReference type="NCBI Taxonomy" id="3051825"/>
    <lineage>
        <taxon>Bacteria</taxon>
        <taxon>Pseudomonadati</taxon>
        <taxon>Bacteroidota</taxon>
        <taxon>Cytophagia</taxon>
        <taxon>Cytophagales</taxon>
        <taxon>Splendidivirgaceae</taxon>
        <taxon>Agaribacillus</taxon>
    </lineage>
</organism>
<name>A0ABT8LFV8_9BACT</name>
<reference evidence="3" key="1">
    <citation type="submission" date="2023-06" db="EMBL/GenBank/DDBJ databases">
        <title>Genomic of Agaribacillus aureum.</title>
        <authorList>
            <person name="Wang G."/>
        </authorList>
    </citation>
    <scope>NUCLEOTIDE SEQUENCE</scope>
    <source>
        <strain evidence="3">BMA12</strain>
    </source>
</reference>
<dbReference type="InterPro" id="IPR050703">
    <property type="entry name" value="Flavin_MAO"/>
</dbReference>
<dbReference type="Pfam" id="PF01593">
    <property type="entry name" value="Amino_oxidase"/>
    <property type="match status" value="2"/>
</dbReference>
<feature type="domain" description="Amine oxidase" evidence="2">
    <location>
        <begin position="15"/>
        <end position="82"/>
    </location>
</feature>
<accession>A0ABT8LFV8</accession>
<dbReference type="SUPFAM" id="SSF54373">
    <property type="entry name" value="FAD-linked reductases, C-terminal domain"/>
    <property type="match status" value="1"/>
</dbReference>
<dbReference type="PANTHER" id="PTHR43563:SF1">
    <property type="entry name" value="AMINE OXIDASE [FLAVIN-CONTAINING] B"/>
    <property type="match status" value="1"/>
</dbReference>
<comment type="caution">
    <text evidence="3">The sequence shown here is derived from an EMBL/GenBank/DDBJ whole genome shotgun (WGS) entry which is preliminary data.</text>
</comment>
<dbReference type="PANTHER" id="PTHR43563">
    <property type="entry name" value="AMINE OXIDASE"/>
    <property type="match status" value="1"/>
</dbReference>
<evidence type="ECO:0000256" key="1">
    <source>
        <dbReference type="ARBA" id="ARBA00005995"/>
    </source>
</evidence>
<evidence type="ECO:0000313" key="4">
    <source>
        <dbReference type="Proteomes" id="UP001172083"/>
    </source>
</evidence>
<gene>
    <name evidence="3" type="ORF">QQ020_24070</name>
</gene>
<dbReference type="RefSeq" id="WP_346760517.1">
    <property type="nucleotide sequence ID" value="NZ_JAUJEB010000006.1"/>
</dbReference>
<evidence type="ECO:0000259" key="2">
    <source>
        <dbReference type="Pfam" id="PF01593"/>
    </source>
</evidence>
<dbReference type="Gene3D" id="3.50.50.60">
    <property type="entry name" value="FAD/NAD(P)-binding domain"/>
    <property type="match status" value="2"/>
</dbReference>
<dbReference type="EMBL" id="JAUJEB010000006">
    <property type="protein sequence ID" value="MDN5215178.1"/>
    <property type="molecule type" value="Genomic_DNA"/>
</dbReference>
<dbReference type="SUPFAM" id="SSF51905">
    <property type="entry name" value="FAD/NAD(P)-binding domain"/>
    <property type="match status" value="1"/>
</dbReference>
<sequence length="349" mass="39726">MKQFSCKYVIVGAGLSGLTLAYMLNKLGETDFVILESRDRIGGRILTSDAIDFGATWFHSHHQHVVRLLHELGVEKFNQYDKGRSVLVYNTMAPAHYFENHTGTPAAYRIVNGSISLIEALARPFRNNIKTKARVISVSEQENKIYVTTETGTFRARKVIITIPPRIVSRIAFSPQLPAAVTEAMKQTHTWMSNAMKIGMTFKQPFWRLKKLSGTLIGQVGPVVELHDHTDFKRQYYVLMGFINEGLRDVPPKVRKTRILNYLQKYLGEEVLDYTLYREKDWSQDKDTSCENIKSIYMSPAYGNPVFRDFYMNGKLLFSGAETSPVYGGYMDGAIYSGIYATKKVIQKT</sequence>
<evidence type="ECO:0000313" key="3">
    <source>
        <dbReference type="EMBL" id="MDN5215178.1"/>
    </source>
</evidence>
<dbReference type="InterPro" id="IPR036188">
    <property type="entry name" value="FAD/NAD-bd_sf"/>
</dbReference>
<protein>
    <submittedName>
        <fullName evidence="3">FAD-dependent oxidoreductase</fullName>
    </submittedName>
</protein>
<feature type="domain" description="Amine oxidase" evidence="2">
    <location>
        <begin position="109"/>
        <end position="345"/>
    </location>
</feature>
<dbReference type="Proteomes" id="UP001172083">
    <property type="component" value="Unassembled WGS sequence"/>
</dbReference>